<dbReference type="PANTHER" id="PTHR20898">
    <property type="entry name" value="DAEDALUS ON 3-RELATED-RELATED"/>
    <property type="match status" value="1"/>
</dbReference>
<evidence type="ECO:0008006" key="3">
    <source>
        <dbReference type="Google" id="ProtNLM"/>
    </source>
</evidence>
<sequence length="177" mass="21108">MRLRLTLSIVLLIWLAYILHTGAIVFKLTNAVCESYNKSWVVVHNCRLHAINRNKTIMNMNLTFLYPVSNIQVRLQLKKRANGYKPFLYDYTFDACEFMRKHNHPVVNVILNLIKDVSTVNHTCPYEGTQLLKNFYLRTEKMPVILPTGDYLLSLTWMFYRRKQFITDVYFNYVEDW</sequence>
<dbReference type="AlphaFoldDB" id="B4MP45"/>
<evidence type="ECO:0000313" key="1">
    <source>
        <dbReference type="EMBL" id="EDW73884.2"/>
    </source>
</evidence>
<dbReference type="OrthoDB" id="7912113at2759"/>
<dbReference type="eggNOG" id="ENOG502T8NP">
    <property type="taxonomic scope" value="Eukaryota"/>
</dbReference>
<dbReference type="Proteomes" id="UP000007798">
    <property type="component" value="Unassembled WGS sequence"/>
</dbReference>
<evidence type="ECO:0000313" key="2">
    <source>
        <dbReference type="Proteomes" id="UP000007798"/>
    </source>
</evidence>
<organism evidence="1 2">
    <name type="scientific">Drosophila willistoni</name>
    <name type="common">Fruit fly</name>
    <dbReference type="NCBI Taxonomy" id="7260"/>
    <lineage>
        <taxon>Eukaryota</taxon>
        <taxon>Metazoa</taxon>
        <taxon>Ecdysozoa</taxon>
        <taxon>Arthropoda</taxon>
        <taxon>Hexapoda</taxon>
        <taxon>Insecta</taxon>
        <taxon>Pterygota</taxon>
        <taxon>Neoptera</taxon>
        <taxon>Endopterygota</taxon>
        <taxon>Diptera</taxon>
        <taxon>Brachycera</taxon>
        <taxon>Muscomorpha</taxon>
        <taxon>Ephydroidea</taxon>
        <taxon>Drosophilidae</taxon>
        <taxon>Drosophila</taxon>
        <taxon>Sophophora</taxon>
    </lineage>
</organism>
<gene>
    <name evidence="1" type="primary">Dwil\GK19330</name>
    <name evidence="1" type="ORF">Dwil_GK19330</name>
</gene>
<keyword evidence="2" id="KW-1185">Reference proteome</keyword>
<accession>B4MP45</accession>
<dbReference type="InterPro" id="IPR010512">
    <property type="entry name" value="DUF1091"/>
</dbReference>
<dbReference type="PANTHER" id="PTHR20898:SF0">
    <property type="entry name" value="DAEDALUS ON 3-RELATED"/>
    <property type="match status" value="1"/>
</dbReference>
<dbReference type="SMART" id="SM00697">
    <property type="entry name" value="DM8"/>
    <property type="match status" value="1"/>
</dbReference>
<reference evidence="1 2" key="1">
    <citation type="journal article" date="2007" name="Nature">
        <title>Evolution of genes and genomes on the Drosophila phylogeny.</title>
        <authorList>
            <consortium name="Drosophila 12 Genomes Consortium"/>
            <person name="Clark A.G."/>
            <person name="Eisen M.B."/>
            <person name="Smith D.R."/>
            <person name="Bergman C.M."/>
            <person name="Oliver B."/>
            <person name="Markow T.A."/>
            <person name="Kaufman T.C."/>
            <person name="Kellis M."/>
            <person name="Gelbart W."/>
            <person name="Iyer V.N."/>
            <person name="Pollard D.A."/>
            <person name="Sackton T.B."/>
            <person name="Larracuente A.M."/>
            <person name="Singh N.D."/>
            <person name="Abad J.P."/>
            <person name="Abt D.N."/>
            <person name="Adryan B."/>
            <person name="Aguade M."/>
            <person name="Akashi H."/>
            <person name="Anderson W.W."/>
            <person name="Aquadro C.F."/>
            <person name="Ardell D.H."/>
            <person name="Arguello R."/>
            <person name="Artieri C.G."/>
            <person name="Barbash D.A."/>
            <person name="Barker D."/>
            <person name="Barsanti P."/>
            <person name="Batterham P."/>
            <person name="Batzoglou S."/>
            <person name="Begun D."/>
            <person name="Bhutkar A."/>
            <person name="Blanco E."/>
            <person name="Bosak S.A."/>
            <person name="Bradley R.K."/>
            <person name="Brand A.D."/>
            <person name="Brent M.R."/>
            <person name="Brooks A.N."/>
            <person name="Brown R.H."/>
            <person name="Butlin R.K."/>
            <person name="Caggese C."/>
            <person name="Calvi B.R."/>
            <person name="Bernardo de Carvalho A."/>
            <person name="Caspi A."/>
            <person name="Castrezana S."/>
            <person name="Celniker S.E."/>
            <person name="Chang J.L."/>
            <person name="Chapple C."/>
            <person name="Chatterji S."/>
            <person name="Chinwalla A."/>
            <person name="Civetta A."/>
            <person name="Clifton S.W."/>
            <person name="Comeron J.M."/>
            <person name="Costello J.C."/>
            <person name="Coyne J.A."/>
            <person name="Daub J."/>
            <person name="David R.G."/>
            <person name="Delcher A.L."/>
            <person name="Delehaunty K."/>
            <person name="Do C.B."/>
            <person name="Ebling H."/>
            <person name="Edwards K."/>
            <person name="Eickbush T."/>
            <person name="Evans J.D."/>
            <person name="Filipski A."/>
            <person name="Findeiss S."/>
            <person name="Freyhult E."/>
            <person name="Fulton L."/>
            <person name="Fulton R."/>
            <person name="Garcia A.C."/>
            <person name="Gardiner A."/>
            <person name="Garfield D.A."/>
            <person name="Garvin B.E."/>
            <person name="Gibson G."/>
            <person name="Gilbert D."/>
            <person name="Gnerre S."/>
            <person name="Godfrey J."/>
            <person name="Good R."/>
            <person name="Gotea V."/>
            <person name="Gravely B."/>
            <person name="Greenberg A.J."/>
            <person name="Griffiths-Jones S."/>
            <person name="Gross S."/>
            <person name="Guigo R."/>
            <person name="Gustafson E.A."/>
            <person name="Haerty W."/>
            <person name="Hahn M.W."/>
            <person name="Halligan D.L."/>
            <person name="Halpern A.L."/>
            <person name="Halter G.M."/>
            <person name="Han M.V."/>
            <person name="Heger A."/>
            <person name="Hillier L."/>
            <person name="Hinrichs A.S."/>
            <person name="Holmes I."/>
            <person name="Hoskins R.A."/>
            <person name="Hubisz M.J."/>
            <person name="Hultmark D."/>
            <person name="Huntley M.A."/>
            <person name="Jaffe D.B."/>
            <person name="Jagadeeshan S."/>
            <person name="Jeck W.R."/>
            <person name="Johnson J."/>
            <person name="Jones C.D."/>
            <person name="Jordan W.C."/>
            <person name="Karpen G.H."/>
            <person name="Kataoka E."/>
            <person name="Keightley P.D."/>
            <person name="Kheradpour P."/>
            <person name="Kirkness E.F."/>
            <person name="Koerich L.B."/>
            <person name="Kristiansen K."/>
            <person name="Kudrna D."/>
            <person name="Kulathinal R.J."/>
            <person name="Kumar S."/>
            <person name="Kwok R."/>
            <person name="Lander E."/>
            <person name="Langley C.H."/>
            <person name="Lapoint R."/>
            <person name="Lazzaro B.P."/>
            <person name="Lee S.J."/>
            <person name="Levesque L."/>
            <person name="Li R."/>
            <person name="Lin C.F."/>
            <person name="Lin M.F."/>
            <person name="Lindblad-Toh K."/>
            <person name="Llopart A."/>
            <person name="Long M."/>
            <person name="Low L."/>
            <person name="Lozovsky E."/>
            <person name="Lu J."/>
            <person name="Luo M."/>
            <person name="Machado C.A."/>
            <person name="Makalowski W."/>
            <person name="Marzo M."/>
            <person name="Matsuda M."/>
            <person name="Matzkin L."/>
            <person name="McAllister B."/>
            <person name="McBride C.S."/>
            <person name="McKernan B."/>
            <person name="McKernan K."/>
            <person name="Mendez-Lago M."/>
            <person name="Minx P."/>
            <person name="Mollenhauer M.U."/>
            <person name="Montooth K."/>
            <person name="Mount S.M."/>
            <person name="Mu X."/>
            <person name="Myers E."/>
            <person name="Negre B."/>
            <person name="Newfeld S."/>
            <person name="Nielsen R."/>
            <person name="Noor M.A."/>
            <person name="O'Grady P."/>
            <person name="Pachter L."/>
            <person name="Papaceit M."/>
            <person name="Parisi M.J."/>
            <person name="Parisi M."/>
            <person name="Parts L."/>
            <person name="Pedersen J.S."/>
            <person name="Pesole G."/>
            <person name="Phillippy A.M."/>
            <person name="Ponting C.P."/>
            <person name="Pop M."/>
            <person name="Porcelli D."/>
            <person name="Powell J.R."/>
            <person name="Prohaska S."/>
            <person name="Pruitt K."/>
            <person name="Puig M."/>
            <person name="Quesneville H."/>
            <person name="Ram K.R."/>
            <person name="Rand D."/>
            <person name="Rasmussen M.D."/>
            <person name="Reed L.K."/>
            <person name="Reenan R."/>
            <person name="Reily A."/>
            <person name="Remington K.A."/>
            <person name="Rieger T.T."/>
            <person name="Ritchie M.G."/>
            <person name="Robin C."/>
            <person name="Rogers Y.H."/>
            <person name="Rohde C."/>
            <person name="Rozas J."/>
            <person name="Rubenfield M.J."/>
            <person name="Ruiz A."/>
            <person name="Russo S."/>
            <person name="Salzberg S.L."/>
            <person name="Sanchez-Gracia A."/>
            <person name="Saranga D.J."/>
            <person name="Sato H."/>
            <person name="Schaeffer S.W."/>
            <person name="Schatz M.C."/>
            <person name="Schlenke T."/>
            <person name="Schwartz R."/>
            <person name="Segarra C."/>
            <person name="Singh R.S."/>
            <person name="Sirot L."/>
            <person name="Sirota M."/>
            <person name="Sisneros N.B."/>
            <person name="Smith C.D."/>
            <person name="Smith T.F."/>
            <person name="Spieth J."/>
            <person name="Stage D.E."/>
            <person name="Stark A."/>
            <person name="Stephan W."/>
            <person name="Strausberg R.L."/>
            <person name="Strempel S."/>
            <person name="Sturgill D."/>
            <person name="Sutton G."/>
            <person name="Sutton G.G."/>
            <person name="Tao W."/>
            <person name="Teichmann S."/>
            <person name="Tobari Y.N."/>
            <person name="Tomimura Y."/>
            <person name="Tsolas J.M."/>
            <person name="Valente V.L."/>
            <person name="Venter E."/>
            <person name="Venter J.C."/>
            <person name="Vicario S."/>
            <person name="Vieira F.G."/>
            <person name="Vilella A.J."/>
            <person name="Villasante A."/>
            <person name="Walenz B."/>
            <person name="Wang J."/>
            <person name="Wasserman M."/>
            <person name="Watts T."/>
            <person name="Wilson D."/>
            <person name="Wilson R.K."/>
            <person name="Wing R.A."/>
            <person name="Wolfner M.F."/>
            <person name="Wong A."/>
            <person name="Wong G.K."/>
            <person name="Wu C.I."/>
            <person name="Wu G."/>
            <person name="Yamamoto D."/>
            <person name="Yang H.P."/>
            <person name="Yang S.P."/>
            <person name="Yorke J.A."/>
            <person name="Yoshida K."/>
            <person name="Zdobnov E."/>
            <person name="Zhang P."/>
            <person name="Zhang Y."/>
            <person name="Zimin A.V."/>
            <person name="Baldwin J."/>
            <person name="Abdouelleil A."/>
            <person name="Abdulkadir J."/>
            <person name="Abebe A."/>
            <person name="Abera B."/>
            <person name="Abreu J."/>
            <person name="Acer S.C."/>
            <person name="Aftuck L."/>
            <person name="Alexander A."/>
            <person name="An P."/>
            <person name="Anderson E."/>
            <person name="Anderson S."/>
            <person name="Arachi H."/>
            <person name="Azer M."/>
            <person name="Bachantsang P."/>
            <person name="Barry A."/>
            <person name="Bayul T."/>
            <person name="Berlin A."/>
            <person name="Bessette D."/>
            <person name="Bloom T."/>
            <person name="Blye J."/>
            <person name="Boguslavskiy L."/>
            <person name="Bonnet C."/>
            <person name="Boukhgalter B."/>
            <person name="Bourzgui I."/>
            <person name="Brown A."/>
            <person name="Cahill P."/>
            <person name="Channer S."/>
            <person name="Cheshatsang Y."/>
            <person name="Chuda L."/>
            <person name="Citroen M."/>
            <person name="Collymore A."/>
            <person name="Cooke P."/>
            <person name="Costello M."/>
            <person name="D'Aco K."/>
            <person name="Daza R."/>
            <person name="De Haan G."/>
            <person name="DeGray S."/>
            <person name="DeMaso C."/>
            <person name="Dhargay N."/>
            <person name="Dooley K."/>
            <person name="Dooley E."/>
            <person name="Doricent M."/>
            <person name="Dorje P."/>
            <person name="Dorjee K."/>
            <person name="Dupes A."/>
            <person name="Elong R."/>
            <person name="Falk J."/>
            <person name="Farina A."/>
            <person name="Faro S."/>
            <person name="Ferguson D."/>
            <person name="Fisher S."/>
            <person name="Foley C.D."/>
            <person name="Franke A."/>
            <person name="Friedrich D."/>
            <person name="Gadbois L."/>
            <person name="Gearin G."/>
            <person name="Gearin C.R."/>
            <person name="Giannoukos G."/>
            <person name="Goode T."/>
            <person name="Graham J."/>
            <person name="Grandbois E."/>
            <person name="Grewal S."/>
            <person name="Gyaltsen K."/>
            <person name="Hafez N."/>
            <person name="Hagos B."/>
            <person name="Hall J."/>
            <person name="Henson C."/>
            <person name="Hollinger A."/>
            <person name="Honan T."/>
            <person name="Huard M.D."/>
            <person name="Hughes L."/>
            <person name="Hurhula B."/>
            <person name="Husby M.E."/>
            <person name="Kamat A."/>
            <person name="Kanga B."/>
            <person name="Kashin S."/>
            <person name="Khazanovich D."/>
            <person name="Kisner P."/>
            <person name="Lance K."/>
            <person name="Lara M."/>
            <person name="Lee W."/>
            <person name="Lennon N."/>
            <person name="Letendre F."/>
            <person name="LeVine R."/>
            <person name="Lipovsky A."/>
            <person name="Liu X."/>
            <person name="Liu J."/>
            <person name="Liu S."/>
            <person name="Lokyitsang T."/>
            <person name="Lokyitsang Y."/>
            <person name="Lubonja R."/>
            <person name="Lui A."/>
            <person name="MacDonald P."/>
            <person name="Magnisalis V."/>
            <person name="Maru K."/>
            <person name="Matthews C."/>
            <person name="McCusker W."/>
            <person name="McDonough S."/>
            <person name="Mehta T."/>
            <person name="Meldrim J."/>
            <person name="Meneus L."/>
            <person name="Mihai O."/>
            <person name="Mihalev A."/>
            <person name="Mihova T."/>
            <person name="Mittelman R."/>
            <person name="Mlenga V."/>
            <person name="Montmayeur A."/>
            <person name="Mulrain L."/>
            <person name="Navidi A."/>
            <person name="Naylor J."/>
            <person name="Negash T."/>
            <person name="Nguyen T."/>
            <person name="Nguyen N."/>
            <person name="Nicol R."/>
            <person name="Norbu C."/>
            <person name="Norbu N."/>
            <person name="Novod N."/>
            <person name="O'Neill B."/>
            <person name="Osman S."/>
            <person name="Markiewicz E."/>
            <person name="Oyono O.L."/>
            <person name="Patti C."/>
            <person name="Phunkhang P."/>
            <person name="Pierre F."/>
            <person name="Priest M."/>
            <person name="Raghuraman S."/>
            <person name="Rege F."/>
            <person name="Reyes R."/>
            <person name="Rise C."/>
            <person name="Rogov P."/>
            <person name="Ross K."/>
            <person name="Ryan E."/>
            <person name="Settipalli S."/>
            <person name="Shea T."/>
            <person name="Sherpa N."/>
            <person name="Shi L."/>
            <person name="Shih D."/>
            <person name="Sparrow T."/>
            <person name="Spaulding J."/>
            <person name="Stalker J."/>
            <person name="Stange-Thomann N."/>
            <person name="Stavropoulos S."/>
            <person name="Stone C."/>
            <person name="Strader C."/>
            <person name="Tesfaye S."/>
            <person name="Thomson T."/>
            <person name="Thoulutsang Y."/>
            <person name="Thoulutsang D."/>
            <person name="Topham K."/>
            <person name="Topping I."/>
            <person name="Tsamla T."/>
            <person name="Vassiliev H."/>
            <person name="Vo A."/>
            <person name="Wangchuk T."/>
            <person name="Wangdi T."/>
            <person name="Weiand M."/>
            <person name="Wilkinson J."/>
            <person name="Wilson A."/>
            <person name="Yadav S."/>
            <person name="Young G."/>
            <person name="Yu Q."/>
            <person name="Zembek L."/>
            <person name="Zhong D."/>
            <person name="Zimmer A."/>
            <person name="Zwirko Z."/>
            <person name="Jaffe D.B."/>
            <person name="Alvarez P."/>
            <person name="Brockman W."/>
            <person name="Butler J."/>
            <person name="Chin C."/>
            <person name="Gnerre S."/>
            <person name="Grabherr M."/>
            <person name="Kleber M."/>
            <person name="Mauceli E."/>
            <person name="MacCallum I."/>
        </authorList>
    </citation>
    <scope>NUCLEOTIDE SEQUENCE [LARGE SCALE GENOMIC DNA]</scope>
    <source>
        <strain evidence="2">Tucson 14030-0811.24</strain>
    </source>
</reference>
<dbReference type="EMBL" id="CH963848">
    <property type="protein sequence ID" value="EDW73884.2"/>
    <property type="molecule type" value="Genomic_DNA"/>
</dbReference>
<dbReference type="HOGENOM" id="CLU_116900_1_1_1"/>
<dbReference type="InParanoid" id="B4MP45"/>
<dbReference type="Pfam" id="PF06477">
    <property type="entry name" value="DUF1091"/>
    <property type="match status" value="1"/>
</dbReference>
<dbReference type="KEGG" id="dwi:6639798"/>
<proteinExistence type="predicted"/>
<name>B4MP45_DROWI</name>
<protein>
    <recommendedName>
        <fullName evidence="3">MD-2-related lipid-recognition domain-containing protein</fullName>
    </recommendedName>
</protein>